<keyword evidence="1" id="KW-0413">Isomerase</keyword>
<dbReference type="AlphaFoldDB" id="A0A6G8Q011"/>
<dbReference type="GO" id="GO:0009697">
    <property type="term" value="P:salicylic acid biosynthetic process"/>
    <property type="evidence" value="ECO:0007669"/>
    <property type="project" value="TreeGrafter"/>
</dbReference>
<dbReference type="PROSITE" id="PS51168">
    <property type="entry name" value="CHORISMATE_MUT_2"/>
    <property type="match status" value="1"/>
</dbReference>
<gene>
    <name evidence="3" type="ORF">GBA65_15820</name>
</gene>
<dbReference type="PANTHER" id="PTHR38041">
    <property type="entry name" value="CHORISMATE MUTASE"/>
    <property type="match status" value="1"/>
</dbReference>
<dbReference type="Proteomes" id="UP000502706">
    <property type="component" value="Chromosome"/>
</dbReference>
<feature type="domain" description="Chorismate mutase" evidence="2">
    <location>
        <begin position="5"/>
        <end position="95"/>
    </location>
</feature>
<dbReference type="SMART" id="SM00830">
    <property type="entry name" value="CM_2"/>
    <property type="match status" value="1"/>
</dbReference>
<dbReference type="EMBL" id="CP045121">
    <property type="protein sequence ID" value="QIN79758.1"/>
    <property type="molecule type" value="Genomic_DNA"/>
</dbReference>
<proteinExistence type="predicted"/>
<dbReference type="GO" id="GO:0004106">
    <property type="term" value="F:chorismate mutase activity"/>
    <property type="evidence" value="ECO:0007669"/>
    <property type="project" value="InterPro"/>
</dbReference>
<dbReference type="InterPro" id="IPR002701">
    <property type="entry name" value="CM_II_prokaryot"/>
</dbReference>
<dbReference type="GO" id="GO:0046417">
    <property type="term" value="P:chorismate metabolic process"/>
    <property type="evidence" value="ECO:0007669"/>
    <property type="project" value="InterPro"/>
</dbReference>
<dbReference type="KEGG" id="rmar:GBA65_15820"/>
<evidence type="ECO:0000313" key="4">
    <source>
        <dbReference type="Proteomes" id="UP000502706"/>
    </source>
</evidence>
<dbReference type="InterPro" id="IPR036979">
    <property type="entry name" value="CM_dom_sf"/>
</dbReference>
<accession>A0A6G8Q011</accession>
<protein>
    <submittedName>
        <fullName evidence="3">Chorismate mutase</fullName>
    </submittedName>
</protein>
<reference evidence="3 4" key="1">
    <citation type="submission" date="2019-10" db="EMBL/GenBank/DDBJ databases">
        <title>Rubrobacter sp nov SCSIO 52915 isolated from a deep-sea sediment in the South China Sea.</title>
        <authorList>
            <person name="Chen R.W."/>
        </authorList>
    </citation>
    <scope>NUCLEOTIDE SEQUENCE [LARGE SCALE GENOMIC DNA]</scope>
    <source>
        <strain evidence="3 4">SCSIO 52915</strain>
    </source>
</reference>
<keyword evidence="4" id="KW-1185">Reference proteome</keyword>
<dbReference type="Pfam" id="PF01817">
    <property type="entry name" value="CM_2"/>
    <property type="match status" value="1"/>
</dbReference>
<evidence type="ECO:0000313" key="3">
    <source>
        <dbReference type="EMBL" id="QIN79758.1"/>
    </source>
</evidence>
<organism evidence="3 4">
    <name type="scientific">Rubrobacter marinus</name>
    <dbReference type="NCBI Taxonomy" id="2653852"/>
    <lineage>
        <taxon>Bacteria</taxon>
        <taxon>Bacillati</taxon>
        <taxon>Actinomycetota</taxon>
        <taxon>Rubrobacteria</taxon>
        <taxon>Rubrobacterales</taxon>
        <taxon>Rubrobacteraceae</taxon>
        <taxon>Rubrobacter</taxon>
    </lineage>
</organism>
<evidence type="ECO:0000256" key="1">
    <source>
        <dbReference type="ARBA" id="ARBA00023235"/>
    </source>
</evidence>
<evidence type="ECO:0000259" key="2">
    <source>
        <dbReference type="PROSITE" id="PS51168"/>
    </source>
</evidence>
<dbReference type="Gene3D" id="1.20.59.10">
    <property type="entry name" value="Chorismate mutase"/>
    <property type="match status" value="1"/>
</dbReference>
<dbReference type="PANTHER" id="PTHR38041:SF1">
    <property type="entry name" value="CHORISMATE MUTASE"/>
    <property type="match status" value="1"/>
</dbReference>
<sequence length="99" mass="11635">MVEDAETAARVRELRERVDAVDRELVRNLNERARLVQEIVSAKAEAGKPLFDPRREEEILRRVAEENEGPIYDTSMREIFELILHRIRDLEMQREGFSG</sequence>
<dbReference type="RefSeq" id="WP_166397428.1">
    <property type="nucleotide sequence ID" value="NZ_CP045121.1"/>
</dbReference>
<dbReference type="InterPro" id="IPR051331">
    <property type="entry name" value="Chorismate_mutase-related"/>
</dbReference>
<dbReference type="InterPro" id="IPR036263">
    <property type="entry name" value="Chorismate_II_sf"/>
</dbReference>
<dbReference type="SUPFAM" id="SSF48600">
    <property type="entry name" value="Chorismate mutase II"/>
    <property type="match status" value="1"/>
</dbReference>
<name>A0A6G8Q011_9ACTN</name>